<dbReference type="Proteomes" id="UP000610456">
    <property type="component" value="Unassembled WGS sequence"/>
</dbReference>
<dbReference type="RefSeq" id="WP_189603427.1">
    <property type="nucleotide sequence ID" value="NZ_BMXB01000002.1"/>
</dbReference>
<proteinExistence type="predicted"/>
<comment type="caution">
    <text evidence="1">The sequence shown here is derived from an EMBL/GenBank/DDBJ whole genome shotgun (WGS) entry which is preliminary data.</text>
</comment>
<accession>A0A918VVS6</accession>
<sequence>MDAKTVYTILKPHLDKMEPQEKRSLSNLIVGLKKKKPFKSKRRVLSLSKAKERIRQFRKKEIEREFSGSLGA</sequence>
<dbReference type="AlphaFoldDB" id="A0A918VVS6"/>
<organism evidence="1 2">
    <name type="scientific">Salinimicrobium marinum</name>
    <dbReference type="NCBI Taxonomy" id="680283"/>
    <lineage>
        <taxon>Bacteria</taxon>
        <taxon>Pseudomonadati</taxon>
        <taxon>Bacteroidota</taxon>
        <taxon>Flavobacteriia</taxon>
        <taxon>Flavobacteriales</taxon>
        <taxon>Flavobacteriaceae</taxon>
        <taxon>Salinimicrobium</taxon>
    </lineage>
</organism>
<keyword evidence="2" id="KW-1185">Reference proteome</keyword>
<reference evidence="1" key="1">
    <citation type="journal article" date="2014" name="Int. J. Syst. Evol. Microbiol.">
        <title>Complete genome sequence of Corynebacterium casei LMG S-19264T (=DSM 44701T), isolated from a smear-ripened cheese.</title>
        <authorList>
            <consortium name="US DOE Joint Genome Institute (JGI-PGF)"/>
            <person name="Walter F."/>
            <person name="Albersmeier A."/>
            <person name="Kalinowski J."/>
            <person name="Ruckert C."/>
        </authorList>
    </citation>
    <scope>NUCLEOTIDE SEQUENCE</scope>
    <source>
        <strain evidence="1">KCTC 12719</strain>
    </source>
</reference>
<protein>
    <submittedName>
        <fullName evidence="1">Uncharacterized protein</fullName>
    </submittedName>
</protein>
<evidence type="ECO:0000313" key="1">
    <source>
        <dbReference type="EMBL" id="GHA29274.1"/>
    </source>
</evidence>
<name>A0A918VVS6_9FLAO</name>
<evidence type="ECO:0000313" key="2">
    <source>
        <dbReference type="Proteomes" id="UP000610456"/>
    </source>
</evidence>
<dbReference type="EMBL" id="BMXB01000002">
    <property type="protein sequence ID" value="GHA29274.1"/>
    <property type="molecule type" value="Genomic_DNA"/>
</dbReference>
<gene>
    <name evidence="1" type="ORF">GCM10007103_08110</name>
</gene>
<reference evidence="1" key="2">
    <citation type="submission" date="2020-09" db="EMBL/GenBank/DDBJ databases">
        <authorList>
            <person name="Sun Q."/>
            <person name="Kim S."/>
        </authorList>
    </citation>
    <scope>NUCLEOTIDE SEQUENCE</scope>
    <source>
        <strain evidence="1">KCTC 12719</strain>
    </source>
</reference>